<gene>
    <name evidence="15" type="ORF">DWW18_10370</name>
</gene>
<dbReference type="EMBL" id="QRZA01000012">
    <property type="protein sequence ID" value="RGV33565.1"/>
    <property type="molecule type" value="Genomic_DNA"/>
</dbReference>
<dbReference type="InterPro" id="IPR023996">
    <property type="entry name" value="TonB-dep_OMP_SusC/RagA"/>
</dbReference>
<dbReference type="NCBIfam" id="TIGR04057">
    <property type="entry name" value="SusC_RagA_signa"/>
    <property type="match status" value="1"/>
</dbReference>
<dbReference type="NCBIfam" id="TIGR04056">
    <property type="entry name" value="OMP_RagA_SusC"/>
    <property type="match status" value="1"/>
</dbReference>
<comment type="subcellular location">
    <subcellularLocation>
        <location evidence="1 10">Cell outer membrane</location>
        <topology evidence="1 10">Multi-pass membrane protein</topology>
    </subcellularLocation>
</comment>
<comment type="caution">
    <text evidence="15">The sequence shown here is derived from an EMBL/GenBank/DDBJ whole genome shotgun (WGS) entry which is preliminary data.</text>
</comment>
<dbReference type="SUPFAM" id="SSF49464">
    <property type="entry name" value="Carboxypeptidase regulatory domain-like"/>
    <property type="match status" value="1"/>
</dbReference>
<keyword evidence="5 10" id="KW-0812">Transmembrane</keyword>
<dbReference type="InterPro" id="IPR037066">
    <property type="entry name" value="Plug_dom_sf"/>
</dbReference>
<dbReference type="InterPro" id="IPR008969">
    <property type="entry name" value="CarboxyPept-like_regulatory"/>
</dbReference>
<evidence type="ECO:0000256" key="5">
    <source>
        <dbReference type="ARBA" id="ARBA00022692"/>
    </source>
</evidence>
<evidence type="ECO:0000256" key="10">
    <source>
        <dbReference type="PROSITE-ProRule" id="PRU01360"/>
    </source>
</evidence>
<keyword evidence="6" id="KW-0408">Iron</keyword>
<evidence type="ECO:0000256" key="8">
    <source>
        <dbReference type="ARBA" id="ARBA00023136"/>
    </source>
</evidence>
<dbReference type="InterPro" id="IPR012910">
    <property type="entry name" value="Plug_dom"/>
</dbReference>
<dbReference type="GO" id="GO:0009279">
    <property type="term" value="C:cell outer membrane"/>
    <property type="evidence" value="ECO:0007669"/>
    <property type="project" value="UniProtKB-SubCell"/>
</dbReference>
<keyword evidence="7 11" id="KW-0798">TonB box</keyword>
<dbReference type="Pfam" id="PF07660">
    <property type="entry name" value="STN"/>
    <property type="match status" value="1"/>
</dbReference>
<keyword evidence="3 10" id="KW-1134">Transmembrane beta strand</keyword>
<keyword evidence="9 10" id="KW-0998">Cell outer membrane</keyword>
<evidence type="ECO:0000256" key="9">
    <source>
        <dbReference type="ARBA" id="ARBA00023237"/>
    </source>
</evidence>
<keyword evidence="4" id="KW-0406">Ion transport</keyword>
<evidence type="ECO:0000256" key="3">
    <source>
        <dbReference type="ARBA" id="ARBA00022452"/>
    </source>
</evidence>
<evidence type="ECO:0000259" key="14">
    <source>
        <dbReference type="Pfam" id="PF07715"/>
    </source>
</evidence>
<dbReference type="InterPro" id="IPR011662">
    <property type="entry name" value="Secretin/TonB_short_N"/>
</dbReference>
<evidence type="ECO:0000256" key="1">
    <source>
        <dbReference type="ARBA" id="ARBA00004571"/>
    </source>
</evidence>
<dbReference type="SUPFAM" id="SSF56935">
    <property type="entry name" value="Porins"/>
    <property type="match status" value="1"/>
</dbReference>
<dbReference type="AlphaFoldDB" id="A0A412X0A6"/>
<evidence type="ECO:0000256" key="11">
    <source>
        <dbReference type="RuleBase" id="RU003357"/>
    </source>
</evidence>
<comment type="similarity">
    <text evidence="10 11">Belongs to the TonB-dependent receptor family.</text>
</comment>
<dbReference type="InterPro" id="IPR036942">
    <property type="entry name" value="Beta-barrel_TonB_sf"/>
</dbReference>
<dbReference type="InterPro" id="IPR039426">
    <property type="entry name" value="TonB-dep_rcpt-like"/>
</dbReference>
<accession>A0A412X0A6</accession>
<dbReference type="Pfam" id="PF13715">
    <property type="entry name" value="CarbopepD_reg_2"/>
    <property type="match status" value="1"/>
</dbReference>
<name>A0A412X0A6_9BACT</name>
<dbReference type="Proteomes" id="UP000283589">
    <property type="component" value="Unassembled WGS sequence"/>
</dbReference>
<organism evidence="15 16">
    <name type="scientific">Butyricimonas virosa</name>
    <dbReference type="NCBI Taxonomy" id="544645"/>
    <lineage>
        <taxon>Bacteria</taxon>
        <taxon>Pseudomonadati</taxon>
        <taxon>Bacteroidota</taxon>
        <taxon>Bacteroidia</taxon>
        <taxon>Bacteroidales</taxon>
        <taxon>Odoribacteraceae</taxon>
        <taxon>Butyricimonas</taxon>
    </lineage>
</organism>
<dbReference type="Pfam" id="PF07715">
    <property type="entry name" value="Plug"/>
    <property type="match status" value="1"/>
</dbReference>
<feature type="domain" description="TonB-dependent receptor-like beta-barrel" evidence="12">
    <location>
        <begin position="532"/>
        <end position="1059"/>
    </location>
</feature>
<feature type="domain" description="Secretin/TonB short N-terminal" evidence="13">
    <location>
        <begin position="70"/>
        <end position="119"/>
    </location>
</feature>
<dbReference type="Gene3D" id="2.60.40.1120">
    <property type="entry name" value="Carboxypeptidase-like, regulatory domain"/>
    <property type="match status" value="1"/>
</dbReference>
<dbReference type="GO" id="GO:0006826">
    <property type="term" value="P:iron ion transport"/>
    <property type="evidence" value="ECO:0007669"/>
    <property type="project" value="UniProtKB-KW"/>
</dbReference>
<evidence type="ECO:0000259" key="12">
    <source>
        <dbReference type="Pfam" id="PF00593"/>
    </source>
</evidence>
<keyword evidence="8 10" id="KW-0472">Membrane</keyword>
<dbReference type="InterPro" id="IPR000531">
    <property type="entry name" value="Beta-barrel_TonB"/>
</dbReference>
<dbReference type="Gene3D" id="2.170.130.10">
    <property type="entry name" value="TonB-dependent receptor, plug domain"/>
    <property type="match status" value="1"/>
</dbReference>
<keyword evidence="2 10" id="KW-0813">Transport</keyword>
<evidence type="ECO:0000256" key="4">
    <source>
        <dbReference type="ARBA" id="ARBA00022496"/>
    </source>
</evidence>
<evidence type="ECO:0000256" key="2">
    <source>
        <dbReference type="ARBA" id="ARBA00022448"/>
    </source>
</evidence>
<dbReference type="Gene3D" id="2.40.170.20">
    <property type="entry name" value="TonB-dependent receptor, beta-barrel domain"/>
    <property type="match status" value="1"/>
</dbReference>
<protein>
    <submittedName>
        <fullName evidence="15">SusC/RagA family TonB-linked outer membrane protein</fullName>
    </submittedName>
</protein>
<evidence type="ECO:0000256" key="7">
    <source>
        <dbReference type="ARBA" id="ARBA00023077"/>
    </source>
</evidence>
<sequence>MKKNRLKKLHFLKIVVMRCGMNKNVWLLGLFMMFSFWNYASAQTKNVTLNVKDMPLREVFKEVKEQTGVKFIYSEIEIQKSSNVTLKFENLPLETALERIFKNQSFTFEIQGDIVVVKPVSQKSVEPEKKKMRTIKGQVTDENGEPIPGANIWLKGTTTGTPSDMNGNYTLTFDEKYSVVVVSFVGYKSIEMKIENQEVINFKLVPDEETIEEVVVTGYQTISKERSAGSYDMVKGDVISSKVGLTGDILQSMEGLTSGLSVNLGEGADSYVIRGITSINSSRSPLFVVDGVPLESSQVEALLNGNDIASITLLKDATAASIWGSQAANGVMVITTKKGTKASRLKISYDGSFAYTGKPDYGYQRKMSTAMFLKNAQEMFDQYSSVYSYEDVKNSVVGLTTYNPVVYPHERLMYQCLNKEISATERDQAFARLIASNGRKAYEKNFMSNKLMTRHSISFSGGSERQNFYLSLGYVGDQGISKDWQDRISVNAKQEYIFAPWIKWDVTVNASYGNKKTHLSPWKEEFSVDKMYSGSTYYSDFPYAVFYNPSGEAIDWSEYTVSAEKREQVEALTGMDMSFYPVDEFNSTSSNTVDMNLRLNTGLSIDVVKGLRYEGRLQYSRFHSKTENYYPGTMWKVREEILCATPANTLKSFLPVTGGNFILDNALTSDWTVRNQLSYNDEFEEGRHQLTALLGTEIREYKKTVYSNFLRGYDMHTMQYTPYDDYNLNRVSGAIFGHSVNNFNTKYYTQSEVMRRYFSLYANAAYTFNYKYTLNASLRIDQSNLFGSDPNNQYKPIWAIGGAWKISQESFMKEIGWLNMLNLRVTYGFAGNSPEPGQGGSYDILLATSSSFFETNGFMITTPANDKIIWEKTRTWNIGFDTDLWNSRLSVSFDYYDKKTTDLIGTMMLNPTSGWLSTTGNLGALSNKGFEITVNSLNMERGDFNWHTTLTLSHNVNKITKLDVETPYTAQTLAYSSSRNVEGYPVNSLFSYRYAGLNSKGEPQAYDKKGNIVSGTESFNLDAQDVVYSGTTVPKFYGGLTNRFVYKNWEFSLMFVYNLGNKMRRDCEDLYYGRPQSNLLKDFDKRWRTAGDEQYTDIPAWTPQKNSNANYDLFYLSDRNILDASYIKLRDVSLSYKLPASICQKIQLENVRVVLQVGNLWYWAANNAGIDPEYYQLDTYKDSRKDKFGATYSVGLNINF</sequence>
<proteinExistence type="inferred from homology"/>
<evidence type="ECO:0000313" key="16">
    <source>
        <dbReference type="Proteomes" id="UP000283589"/>
    </source>
</evidence>
<dbReference type="InterPro" id="IPR023997">
    <property type="entry name" value="TonB-dep_OMP_SusC/RagA_CS"/>
</dbReference>
<dbReference type="Gene3D" id="3.55.50.30">
    <property type="match status" value="1"/>
</dbReference>
<keyword evidence="4" id="KW-0410">Iron transport</keyword>
<evidence type="ECO:0000313" key="15">
    <source>
        <dbReference type="EMBL" id="RGV33565.1"/>
    </source>
</evidence>
<feature type="domain" description="TonB-dependent receptor plug" evidence="14">
    <location>
        <begin position="224"/>
        <end position="331"/>
    </location>
</feature>
<evidence type="ECO:0000256" key="6">
    <source>
        <dbReference type="ARBA" id="ARBA00023004"/>
    </source>
</evidence>
<dbReference type="PROSITE" id="PS52016">
    <property type="entry name" value="TONB_DEPENDENT_REC_3"/>
    <property type="match status" value="1"/>
</dbReference>
<dbReference type="Pfam" id="PF00593">
    <property type="entry name" value="TonB_dep_Rec_b-barrel"/>
    <property type="match status" value="1"/>
</dbReference>
<evidence type="ECO:0000259" key="13">
    <source>
        <dbReference type="Pfam" id="PF07660"/>
    </source>
</evidence>
<reference evidence="15 16" key="1">
    <citation type="submission" date="2018-08" db="EMBL/GenBank/DDBJ databases">
        <title>A genome reference for cultivated species of the human gut microbiota.</title>
        <authorList>
            <person name="Zou Y."/>
            <person name="Xue W."/>
            <person name="Luo G."/>
        </authorList>
    </citation>
    <scope>NUCLEOTIDE SEQUENCE [LARGE SCALE GENOMIC DNA]</scope>
    <source>
        <strain evidence="15 16">AF14-49</strain>
    </source>
</reference>